<dbReference type="PROSITE" id="PS52004">
    <property type="entry name" value="KS3_2"/>
    <property type="match status" value="1"/>
</dbReference>
<dbReference type="SUPFAM" id="SSF53901">
    <property type="entry name" value="Thiolase-like"/>
    <property type="match status" value="1"/>
</dbReference>
<organism evidence="6 7">
    <name type="scientific">Undibacterium seohonense</name>
    <dbReference type="NCBI Taxonomy" id="1344950"/>
    <lineage>
        <taxon>Bacteria</taxon>
        <taxon>Pseudomonadati</taxon>
        <taxon>Pseudomonadota</taxon>
        <taxon>Betaproteobacteria</taxon>
        <taxon>Burkholderiales</taxon>
        <taxon>Oxalobacteraceae</taxon>
        <taxon>Undibacterium</taxon>
    </lineage>
</organism>
<gene>
    <name evidence="6" type="ORF">H8K52_14310</name>
</gene>
<sequence>MKSRIAITALNTISALGSNPEEIWRHYQNSQTHIQKKLINGETQFVASIPDDLQTQLQSIRTENTQYQHLDASVINAMWVARQAIEQAKWGNDRQFGVFLGSSRGATQQLETYHRTFLDGGTVSPHTSPTTTLGNLASSVARDLKATGPSTSLSVTCSTSLHAILNAVAWLRSGMETRFLAGGSEAALTSFTLHQMQALKIYAKDDAEYPCRALDLTKTYNSMVLGEAAGVACLDINPEAIAIAYIDEVGYATDDAFTSTGMSEAAICFQKSMRMAIGDTDPSEIDVIVMHAPGTIKGDLYEWQAIQQVFSHEKPMCTTNKWKIGHTLGASGILSLHMAVLMLQHQHFIPVPYIPIPTPRKHIRKVLVNAVGFGGNAVSILLSR</sequence>
<accession>A0ABR6X849</accession>
<dbReference type="PROSITE" id="PS00098">
    <property type="entry name" value="THIOLASE_1"/>
    <property type="match status" value="1"/>
</dbReference>
<dbReference type="EMBL" id="JACOFW010000017">
    <property type="protein sequence ID" value="MBC3808514.1"/>
    <property type="molecule type" value="Genomic_DNA"/>
</dbReference>
<feature type="domain" description="Ketosynthase family 3 (KS3)" evidence="5">
    <location>
        <begin position="2"/>
        <end position="384"/>
    </location>
</feature>
<dbReference type="InterPro" id="IPR016039">
    <property type="entry name" value="Thiolase-like"/>
</dbReference>
<dbReference type="InterPro" id="IPR020841">
    <property type="entry name" value="PKS_Beta-ketoAc_synthase_dom"/>
</dbReference>
<reference evidence="6 7" key="1">
    <citation type="submission" date="2020-08" db="EMBL/GenBank/DDBJ databases">
        <title>Novel species isolated from subtropical streams in China.</title>
        <authorList>
            <person name="Lu H."/>
        </authorList>
    </citation>
    <scope>NUCLEOTIDE SEQUENCE [LARGE SCALE GENOMIC DNA]</scope>
    <source>
        <strain evidence="6 7">KACC 16656</strain>
    </source>
</reference>
<feature type="domain" description="Ig-like" evidence="4">
    <location>
        <begin position="125"/>
        <end position="221"/>
    </location>
</feature>
<dbReference type="PANTHER" id="PTHR11712:SF347">
    <property type="entry name" value="BETA KETOACYL-ACYL CARRIER PROTEIN SYNTHASE"/>
    <property type="match status" value="1"/>
</dbReference>
<dbReference type="Pfam" id="PF02801">
    <property type="entry name" value="Ketoacyl-synt_C"/>
    <property type="match status" value="1"/>
</dbReference>
<comment type="similarity">
    <text evidence="1 3">Belongs to the thiolase-like superfamily. Beta-ketoacyl-ACP synthases family.</text>
</comment>
<evidence type="ECO:0000313" key="7">
    <source>
        <dbReference type="Proteomes" id="UP000648257"/>
    </source>
</evidence>
<dbReference type="Pfam" id="PF00109">
    <property type="entry name" value="ketoacyl-synt"/>
    <property type="match status" value="1"/>
</dbReference>
<evidence type="ECO:0000259" key="4">
    <source>
        <dbReference type="PROSITE" id="PS50835"/>
    </source>
</evidence>
<evidence type="ECO:0000256" key="3">
    <source>
        <dbReference type="RuleBase" id="RU003694"/>
    </source>
</evidence>
<comment type="caution">
    <text evidence="6">The sequence shown here is derived from an EMBL/GenBank/DDBJ whole genome shotgun (WGS) entry which is preliminary data.</text>
</comment>
<dbReference type="InterPro" id="IPR014030">
    <property type="entry name" value="Ketoacyl_synth_N"/>
</dbReference>
<evidence type="ECO:0000259" key="5">
    <source>
        <dbReference type="PROSITE" id="PS52004"/>
    </source>
</evidence>
<keyword evidence="2 3" id="KW-0808">Transferase</keyword>
<dbReference type="Proteomes" id="UP000648257">
    <property type="component" value="Unassembled WGS sequence"/>
</dbReference>
<keyword evidence="7" id="KW-1185">Reference proteome</keyword>
<dbReference type="Gene3D" id="3.40.47.10">
    <property type="match status" value="2"/>
</dbReference>
<dbReference type="InterPro" id="IPR000794">
    <property type="entry name" value="Beta-ketoacyl_synthase"/>
</dbReference>
<evidence type="ECO:0000313" key="6">
    <source>
        <dbReference type="EMBL" id="MBC3808514.1"/>
    </source>
</evidence>
<evidence type="ECO:0000256" key="1">
    <source>
        <dbReference type="ARBA" id="ARBA00008467"/>
    </source>
</evidence>
<protein>
    <submittedName>
        <fullName evidence="6">Beta-ketoacyl synthase</fullName>
    </submittedName>
</protein>
<dbReference type="InterPro" id="IPR020615">
    <property type="entry name" value="Thiolase_acyl_enz_int_AS"/>
</dbReference>
<dbReference type="SMART" id="SM00825">
    <property type="entry name" value="PKS_KS"/>
    <property type="match status" value="1"/>
</dbReference>
<evidence type="ECO:0000256" key="2">
    <source>
        <dbReference type="ARBA" id="ARBA00022679"/>
    </source>
</evidence>
<dbReference type="InterPro" id="IPR007110">
    <property type="entry name" value="Ig-like_dom"/>
</dbReference>
<dbReference type="InterPro" id="IPR014031">
    <property type="entry name" value="Ketoacyl_synth_C"/>
</dbReference>
<dbReference type="PANTHER" id="PTHR11712">
    <property type="entry name" value="POLYKETIDE SYNTHASE-RELATED"/>
    <property type="match status" value="1"/>
</dbReference>
<proteinExistence type="inferred from homology"/>
<dbReference type="RefSeq" id="WP_186923593.1">
    <property type="nucleotide sequence ID" value="NZ_JACOFW010000017.1"/>
</dbReference>
<name>A0ABR6X849_9BURK</name>
<dbReference type="PROSITE" id="PS50835">
    <property type="entry name" value="IG_LIKE"/>
    <property type="match status" value="1"/>
</dbReference>